<feature type="non-terminal residue" evidence="1">
    <location>
        <position position="53"/>
    </location>
</feature>
<evidence type="ECO:0000313" key="1">
    <source>
        <dbReference type="EMBL" id="EFN65427.1"/>
    </source>
</evidence>
<sequence>TITETIASINLQAILDLTSERLLTVCEQNLDRQLNLKLICKWGFDGASSQSTY</sequence>
<dbReference type="AlphaFoldDB" id="E2AMB2"/>
<keyword evidence="2" id="KW-1185">Reference proteome</keyword>
<gene>
    <name evidence="1" type="ORF">EAG_00267</name>
</gene>
<accession>E2AMB2</accession>
<proteinExistence type="predicted"/>
<feature type="non-terminal residue" evidence="1">
    <location>
        <position position="1"/>
    </location>
</feature>
<name>E2AMB2_CAMFO</name>
<protein>
    <submittedName>
        <fullName evidence="1">Uncharacterized protein</fullName>
    </submittedName>
</protein>
<organism evidence="2">
    <name type="scientific">Camponotus floridanus</name>
    <name type="common">Florida carpenter ant</name>
    <dbReference type="NCBI Taxonomy" id="104421"/>
    <lineage>
        <taxon>Eukaryota</taxon>
        <taxon>Metazoa</taxon>
        <taxon>Ecdysozoa</taxon>
        <taxon>Arthropoda</taxon>
        <taxon>Hexapoda</taxon>
        <taxon>Insecta</taxon>
        <taxon>Pterygota</taxon>
        <taxon>Neoptera</taxon>
        <taxon>Endopterygota</taxon>
        <taxon>Hymenoptera</taxon>
        <taxon>Apocrita</taxon>
        <taxon>Aculeata</taxon>
        <taxon>Formicoidea</taxon>
        <taxon>Formicidae</taxon>
        <taxon>Formicinae</taxon>
        <taxon>Camponotus</taxon>
    </lineage>
</organism>
<dbReference type="InParanoid" id="E2AMB2"/>
<dbReference type="Proteomes" id="UP000000311">
    <property type="component" value="Unassembled WGS sequence"/>
</dbReference>
<dbReference type="EMBL" id="GL440805">
    <property type="protein sequence ID" value="EFN65427.1"/>
    <property type="molecule type" value="Genomic_DNA"/>
</dbReference>
<reference evidence="1 2" key="1">
    <citation type="journal article" date="2010" name="Science">
        <title>Genomic comparison of the ants Camponotus floridanus and Harpegnathos saltator.</title>
        <authorList>
            <person name="Bonasio R."/>
            <person name="Zhang G."/>
            <person name="Ye C."/>
            <person name="Mutti N.S."/>
            <person name="Fang X."/>
            <person name="Qin N."/>
            <person name="Donahue G."/>
            <person name="Yang P."/>
            <person name="Li Q."/>
            <person name="Li C."/>
            <person name="Zhang P."/>
            <person name="Huang Z."/>
            <person name="Berger S.L."/>
            <person name="Reinberg D."/>
            <person name="Wang J."/>
            <person name="Liebig J."/>
        </authorList>
    </citation>
    <scope>NUCLEOTIDE SEQUENCE [LARGE SCALE GENOMIC DNA]</scope>
    <source>
        <strain evidence="2">C129</strain>
    </source>
</reference>
<evidence type="ECO:0000313" key="2">
    <source>
        <dbReference type="Proteomes" id="UP000000311"/>
    </source>
</evidence>